<dbReference type="Proteomes" id="UP000651452">
    <property type="component" value="Unassembled WGS sequence"/>
</dbReference>
<keyword evidence="2" id="KW-1185">Reference proteome</keyword>
<dbReference type="SUPFAM" id="SSF52047">
    <property type="entry name" value="RNI-like"/>
    <property type="match status" value="1"/>
</dbReference>
<gene>
    <name evidence="1" type="ORF">EKO04_003693</name>
</gene>
<evidence type="ECO:0000313" key="2">
    <source>
        <dbReference type="Proteomes" id="UP000651452"/>
    </source>
</evidence>
<protein>
    <recommendedName>
        <fullName evidence="3">F-box domain-containing protein</fullName>
    </recommendedName>
</protein>
<reference evidence="1" key="1">
    <citation type="submission" date="2018-12" db="EMBL/GenBank/DDBJ databases">
        <authorList>
            <person name="Syme R.A."/>
            <person name="Farfan-Caceres L."/>
            <person name="Lichtenzveig J."/>
        </authorList>
    </citation>
    <scope>NUCLEOTIDE SEQUENCE</scope>
    <source>
        <strain evidence="1">Al4</strain>
    </source>
</reference>
<organism evidence="1 2">
    <name type="scientific">Ascochyta lentis</name>
    <dbReference type="NCBI Taxonomy" id="205686"/>
    <lineage>
        <taxon>Eukaryota</taxon>
        <taxon>Fungi</taxon>
        <taxon>Dikarya</taxon>
        <taxon>Ascomycota</taxon>
        <taxon>Pezizomycotina</taxon>
        <taxon>Dothideomycetes</taxon>
        <taxon>Pleosporomycetidae</taxon>
        <taxon>Pleosporales</taxon>
        <taxon>Pleosporineae</taxon>
        <taxon>Didymellaceae</taxon>
        <taxon>Ascochyta</taxon>
    </lineage>
</organism>
<dbReference type="EMBL" id="RZGK01000006">
    <property type="protein sequence ID" value="KAF9698259.1"/>
    <property type="molecule type" value="Genomic_DNA"/>
</dbReference>
<sequence>MSLFHLPPELKLNIVEHLDPESSLHFALTNSTNATDAGSVLWPALKEILRDPRKGWYVRELNLPRLREEDVTEPIPEEDLKLYKTAAQEVVSLYSYEPTFFAAELDDDRRDFEDNLDDLVERGAEELAIVLLIHHLPGLKAFKMTAGTRGTGFLEHFMRRVAAGYQNPVLAQQMPLQRLKTAAIAHYDSEGACDITWVVYFLCVPSLQSFSALAMGSEALDENEDNSGTYLRNVKGAPVSNVEELDFDNCQFDLPSLHIILPMIKNLKRFSYQAGGSTVTFADYEPRRVIEALVSYASHSLEELELGQYEIGVEDEQDIPFTSLRGFTKLKALHCETRWLVRAPDTDLGDDEALSQGFHSVEDGGEAITDPRDNLPESLEELYLDGVYEDEEWEQLTEVFKAPNIFTPKLTLEKTCFLRHSTSWDGRATQQKIGSAAEPGNRFTNPLHIGTWEDHGY</sequence>
<reference evidence="1" key="2">
    <citation type="submission" date="2020-09" db="EMBL/GenBank/DDBJ databases">
        <title>Reference genome assembly for Australian Ascochyta lentis isolate Al4.</title>
        <authorList>
            <person name="Lee R.C."/>
            <person name="Farfan-Caceres L.M."/>
            <person name="Debler J.W."/>
            <person name="Williams A.H."/>
            <person name="Henares B.M."/>
        </authorList>
    </citation>
    <scope>NUCLEOTIDE SEQUENCE</scope>
    <source>
        <strain evidence="1">Al4</strain>
    </source>
</reference>
<evidence type="ECO:0008006" key="3">
    <source>
        <dbReference type="Google" id="ProtNLM"/>
    </source>
</evidence>
<proteinExistence type="predicted"/>
<dbReference type="OrthoDB" id="5304354at2759"/>
<evidence type="ECO:0000313" key="1">
    <source>
        <dbReference type="EMBL" id="KAF9698259.1"/>
    </source>
</evidence>
<accession>A0A8H7MJ12</accession>
<dbReference type="AlphaFoldDB" id="A0A8H7MJ12"/>
<comment type="caution">
    <text evidence="1">The sequence shown here is derived from an EMBL/GenBank/DDBJ whole genome shotgun (WGS) entry which is preliminary data.</text>
</comment>
<name>A0A8H7MJ12_9PLEO</name>